<dbReference type="STRING" id="656914.SAMN00017405_0391"/>
<accession>A0A1W1VR15</accession>
<keyword evidence="2" id="KW-1185">Reference proteome</keyword>
<organism evidence="1 2">
    <name type="scientific">Desulfonispora thiosulfatigenes DSM 11270</name>
    <dbReference type="NCBI Taxonomy" id="656914"/>
    <lineage>
        <taxon>Bacteria</taxon>
        <taxon>Bacillati</taxon>
        <taxon>Bacillota</taxon>
        <taxon>Clostridia</taxon>
        <taxon>Eubacteriales</taxon>
        <taxon>Peptococcaceae</taxon>
        <taxon>Desulfonispora</taxon>
    </lineage>
</organism>
<evidence type="ECO:0000313" key="2">
    <source>
        <dbReference type="Proteomes" id="UP000192731"/>
    </source>
</evidence>
<dbReference type="RefSeq" id="WP_084054190.1">
    <property type="nucleotide sequence ID" value="NZ_FWWT01000022.1"/>
</dbReference>
<reference evidence="1 2" key="1">
    <citation type="submission" date="2017-04" db="EMBL/GenBank/DDBJ databases">
        <authorList>
            <person name="Afonso C.L."/>
            <person name="Miller P.J."/>
            <person name="Scott M.A."/>
            <person name="Spackman E."/>
            <person name="Goraichik I."/>
            <person name="Dimitrov K.M."/>
            <person name="Suarez D.L."/>
            <person name="Swayne D.E."/>
        </authorList>
    </citation>
    <scope>NUCLEOTIDE SEQUENCE [LARGE SCALE GENOMIC DNA]</scope>
    <source>
        <strain evidence="1 2">DSM 11270</strain>
    </source>
</reference>
<protein>
    <recommendedName>
        <fullName evidence="3">Phage head-tail joining protein</fullName>
    </recommendedName>
</protein>
<name>A0A1W1VR15_DESTI</name>
<evidence type="ECO:0000313" key="1">
    <source>
        <dbReference type="EMBL" id="SMB95364.1"/>
    </source>
</evidence>
<dbReference type="Proteomes" id="UP000192731">
    <property type="component" value="Unassembled WGS sequence"/>
</dbReference>
<dbReference type="AlphaFoldDB" id="A0A1W1VR15"/>
<evidence type="ECO:0008006" key="3">
    <source>
        <dbReference type="Google" id="ProtNLM"/>
    </source>
</evidence>
<sequence length="117" mass="13457">MNFSNLIKKHSTIIKLISDKEGYYDYENGGTWVSGQSEPVDEEAAVFQLSIKDLNSNIQYSEGGQYTRQDIKIYIHKKLLIGQKIVYKDNEFTLSEEIDYTEHASGLRVYLARRAGE</sequence>
<proteinExistence type="predicted"/>
<dbReference type="OrthoDB" id="1956539at2"/>
<dbReference type="EMBL" id="FWWT01000022">
    <property type="protein sequence ID" value="SMB95364.1"/>
    <property type="molecule type" value="Genomic_DNA"/>
</dbReference>
<gene>
    <name evidence="1" type="ORF">SAMN00017405_0391</name>
</gene>